<proteinExistence type="predicted"/>
<evidence type="ECO:0000313" key="1">
    <source>
        <dbReference type="EMBL" id="EAY07871.1"/>
    </source>
</evidence>
<sequence>MNFNEAFTVFQNPNIVGQEQEYANQMLTSMMEESPINFIENILNLINDDQIQDRVRINGIKFLTVPLKSGQSTFTYKSKINIPEEVIQNTINAIGSFLTYPKEVSSEAAKVFCFYIRNTYNDQIILSSLTTLLQIVTPEKKPEENELILNLFRQSTKERWHGFDTLELIGTLINILSIETLTKDSISSILRSICQIYREPFLIDENTNLDFVSTLLDLGWHYSEDFPKECSDLLTKLSTSFAIILNYPEFPENSFQCLQKSPYFIKLYRGRYMEEYFKFMYDNHLNEILGIIFQILSEEINEEINDENNHDRWDDPIQVCRNLIYEIYQQRRELLQELFEQYVLEHINEESTGEKYVASLINFTLYTDTFNMTDNDSQQKIDQSIITSLLLNDPNPYIHREGLSLMQNRIVNKQVNLTNEDCQLFLEDYMSDLKPISNGGCQCLNAMCMNGDPDVSNQIICLLLQQAQSSTNTDKVQNILFDVANLVTNVPLEVAQSFISDVLNLVLNLENDSEYYGAYVKILYKLIIKCGQTVEPIYNELVQLIDALLNNEREDDAMYIMASLIESFGENVPDLINLSINKCLERIPNADNFQNLSAICTLLYNVITNITDENNLNIIIESVMRYIDEDVKGDNLSRLYSLIYSIASINGDVIKNHANELFRLKTNNYFDYITRSKIDVARFVIIMCQCVDINNIPSSLPQWLNIGIDACINIVKYSGTNTSEEQKVEAVNGLIDIYEAANTFGLMENVTTIFFYIYKDFEDRVPEERKERFHMLCPPPDEQKTQAFGQFKVSILQSFAQK</sequence>
<name>A2EHI4_TRIV3</name>
<dbReference type="KEGG" id="tva:4765766"/>
<dbReference type="RefSeq" id="XP_001320094.1">
    <property type="nucleotide sequence ID" value="XM_001320059.1"/>
</dbReference>
<dbReference type="Proteomes" id="UP000001542">
    <property type="component" value="Unassembled WGS sequence"/>
</dbReference>
<dbReference type="EMBL" id="DS113390">
    <property type="protein sequence ID" value="EAY07871.1"/>
    <property type="molecule type" value="Genomic_DNA"/>
</dbReference>
<organism evidence="1 2">
    <name type="scientific">Trichomonas vaginalis (strain ATCC PRA-98 / G3)</name>
    <dbReference type="NCBI Taxonomy" id="412133"/>
    <lineage>
        <taxon>Eukaryota</taxon>
        <taxon>Metamonada</taxon>
        <taxon>Parabasalia</taxon>
        <taxon>Trichomonadida</taxon>
        <taxon>Trichomonadidae</taxon>
        <taxon>Trichomonas</taxon>
    </lineage>
</organism>
<protein>
    <recommendedName>
        <fullName evidence="3">Importin N-terminal domain-containing protein</fullName>
    </recommendedName>
</protein>
<evidence type="ECO:0008006" key="3">
    <source>
        <dbReference type="Google" id="ProtNLM"/>
    </source>
</evidence>
<dbReference type="InParanoid" id="A2EHI4"/>
<dbReference type="InterPro" id="IPR011989">
    <property type="entry name" value="ARM-like"/>
</dbReference>
<dbReference type="SMR" id="A2EHI4"/>
<keyword evidence="2" id="KW-1185">Reference proteome</keyword>
<dbReference type="VEuPathDB" id="TrichDB:TVAG_142250"/>
<reference evidence="1" key="1">
    <citation type="submission" date="2006-10" db="EMBL/GenBank/DDBJ databases">
        <authorList>
            <person name="Amadeo P."/>
            <person name="Zhao Q."/>
            <person name="Wortman J."/>
            <person name="Fraser-Liggett C."/>
            <person name="Carlton J."/>
        </authorList>
    </citation>
    <scope>NUCLEOTIDE SEQUENCE</scope>
    <source>
        <strain evidence="1">G3</strain>
    </source>
</reference>
<dbReference type="VEuPathDB" id="TrichDB:TVAGG3_0775230"/>
<dbReference type="InterPro" id="IPR016024">
    <property type="entry name" value="ARM-type_fold"/>
</dbReference>
<dbReference type="SUPFAM" id="SSF48371">
    <property type="entry name" value="ARM repeat"/>
    <property type="match status" value="1"/>
</dbReference>
<accession>A2EHI4</accession>
<gene>
    <name evidence="1" type="ORF">TVAG_142250</name>
</gene>
<reference evidence="1" key="2">
    <citation type="journal article" date="2007" name="Science">
        <title>Draft genome sequence of the sexually transmitted pathogen Trichomonas vaginalis.</title>
        <authorList>
            <person name="Carlton J.M."/>
            <person name="Hirt R.P."/>
            <person name="Silva J.C."/>
            <person name="Delcher A.L."/>
            <person name="Schatz M."/>
            <person name="Zhao Q."/>
            <person name="Wortman J.R."/>
            <person name="Bidwell S.L."/>
            <person name="Alsmark U.C.M."/>
            <person name="Besteiro S."/>
            <person name="Sicheritz-Ponten T."/>
            <person name="Noel C.J."/>
            <person name="Dacks J.B."/>
            <person name="Foster P.G."/>
            <person name="Simillion C."/>
            <person name="Van de Peer Y."/>
            <person name="Miranda-Saavedra D."/>
            <person name="Barton G.J."/>
            <person name="Westrop G.D."/>
            <person name="Mueller S."/>
            <person name="Dessi D."/>
            <person name="Fiori P.L."/>
            <person name="Ren Q."/>
            <person name="Paulsen I."/>
            <person name="Zhang H."/>
            <person name="Bastida-Corcuera F.D."/>
            <person name="Simoes-Barbosa A."/>
            <person name="Brown M.T."/>
            <person name="Hayes R.D."/>
            <person name="Mukherjee M."/>
            <person name="Okumura C.Y."/>
            <person name="Schneider R."/>
            <person name="Smith A.J."/>
            <person name="Vanacova S."/>
            <person name="Villalvazo M."/>
            <person name="Haas B.J."/>
            <person name="Pertea M."/>
            <person name="Feldblyum T.V."/>
            <person name="Utterback T.R."/>
            <person name="Shu C.L."/>
            <person name="Osoegawa K."/>
            <person name="de Jong P.J."/>
            <person name="Hrdy I."/>
            <person name="Horvathova L."/>
            <person name="Zubacova Z."/>
            <person name="Dolezal P."/>
            <person name="Malik S.B."/>
            <person name="Logsdon J.M. Jr."/>
            <person name="Henze K."/>
            <person name="Gupta A."/>
            <person name="Wang C.C."/>
            <person name="Dunne R.L."/>
            <person name="Upcroft J.A."/>
            <person name="Upcroft P."/>
            <person name="White O."/>
            <person name="Salzberg S.L."/>
            <person name="Tang P."/>
            <person name="Chiu C.-H."/>
            <person name="Lee Y.-S."/>
            <person name="Embley T.M."/>
            <person name="Coombs G.H."/>
            <person name="Mottram J.C."/>
            <person name="Tachezy J."/>
            <person name="Fraser-Liggett C.M."/>
            <person name="Johnson P.J."/>
        </authorList>
    </citation>
    <scope>NUCLEOTIDE SEQUENCE [LARGE SCALE GENOMIC DNA]</scope>
    <source>
        <strain evidence="1">G3</strain>
    </source>
</reference>
<dbReference type="AlphaFoldDB" id="A2EHI4"/>
<dbReference type="Gene3D" id="1.25.10.10">
    <property type="entry name" value="Leucine-rich Repeat Variant"/>
    <property type="match status" value="1"/>
</dbReference>
<evidence type="ECO:0000313" key="2">
    <source>
        <dbReference type="Proteomes" id="UP000001542"/>
    </source>
</evidence>